<name>A0A3M0G7T8_9FLAO</name>
<keyword evidence="3" id="KW-1185">Reference proteome</keyword>
<reference evidence="2 3" key="1">
    <citation type="submission" date="2018-10" db="EMBL/GenBank/DDBJ databases">
        <title>Dokdonia luteus sp. nov., isolated from sea water.</title>
        <authorList>
            <person name="Zhou L.Y."/>
            <person name="Du Z.J."/>
        </authorList>
    </citation>
    <scope>NUCLEOTIDE SEQUENCE [LARGE SCALE GENOMIC DNA]</scope>
    <source>
        <strain evidence="2 3">SH27</strain>
    </source>
</reference>
<evidence type="ECO:0008006" key="4">
    <source>
        <dbReference type="Google" id="ProtNLM"/>
    </source>
</evidence>
<evidence type="ECO:0000313" key="3">
    <source>
        <dbReference type="Proteomes" id="UP000281985"/>
    </source>
</evidence>
<protein>
    <recommendedName>
        <fullName evidence="4">Tetracycline regulation of excision, RteC</fullName>
    </recommendedName>
</protein>
<organism evidence="2 3">
    <name type="scientific">Dokdonia sinensis</name>
    <dbReference type="NCBI Taxonomy" id="2479847"/>
    <lineage>
        <taxon>Bacteria</taxon>
        <taxon>Pseudomonadati</taxon>
        <taxon>Bacteroidota</taxon>
        <taxon>Flavobacteriia</taxon>
        <taxon>Flavobacteriales</taxon>
        <taxon>Flavobacteriaceae</taxon>
        <taxon>Dokdonia</taxon>
    </lineage>
</organism>
<proteinExistence type="predicted"/>
<accession>A0A3M0G7T8</accession>
<dbReference type="AlphaFoldDB" id="A0A3M0G7T8"/>
<dbReference type="OrthoDB" id="790983at2"/>
<dbReference type="Proteomes" id="UP000281985">
    <property type="component" value="Unassembled WGS sequence"/>
</dbReference>
<dbReference type="Pfam" id="PF09357">
    <property type="entry name" value="RteC"/>
    <property type="match status" value="1"/>
</dbReference>
<dbReference type="InterPro" id="IPR018534">
    <property type="entry name" value="Tet_reg_excision_RteC"/>
</dbReference>
<evidence type="ECO:0000256" key="1">
    <source>
        <dbReference type="SAM" id="Coils"/>
    </source>
</evidence>
<dbReference type="RefSeq" id="WP_121916952.1">
    <property type="nucleotide sequence ID" value="NZ_REFV01000005.1"/>
</dbReference>
<feature type="coiled-coil region" evidence="1">
    <location>
        <begin position="165"/>
        <end position="192"/>
    </location>
</feature>
<sequence>MEKNLLATLSNYKTEIEPIITSDLSDIAIVSNGIAKSRMCIHSFRTTLRSSKFRSRKAEVHFFKYTKPYVYGRLKFFVKLHKYLLLKPQGSIAKQRAHIDEAVLKLEAYNFKNIDFVGYYRRDEKNLDKYYFVRGKDEIGLASDSSHFYTDPEFSTSHDNLAAQIIAYDLLIEHYNEELDRLRKKELNLSIEPDSPAILNNLSWTASKTDLVEIIYALQASGAIRNGQAEINKMALVCEKLFDLELGNFYRTYFEIKERKNDRTRFLTKLKTDLEQKMKNDDERY</sequence>
<comment type="caution">
    <text evidence="2">The sequence shown here is derived from an EMBL/GenBank/DDBJ whole genome shotgun (WGS) entry which is preliminary data.</text>
</comment>
<keyword evidence="1" id="KW-0175">Coiled coil</keyword>
<evidence type="ECO:0000313" key="2">
    <source>
        <dbReference type="EMBL" id="RMB60548.1"/>
    </source>
</evidence>
<gene>
    <name evidence="2" type="ORF">EAX61_06920</name>
</gene>
<dbReference type="EMBL" id="REFV01000005">
    <property type="protein sequence ID" value="RMB60548.1"/>
    <property type="molecule type" value="Genomic_DNA"/>
</dbReference>